<dbReference type="EMBL" id="CP061510">
    <property type="protein sequence ID" value="QSB45515.1"/>
    <property type="molecule type" value="Genomic_DNA"/>
</dbReference>
<proteinExistence type="predicted"/>
<name>A0ABX7KB63_9SPHN</name>
<keyword evidence="1" id="KW-0472">Membrane</keyword>
<protein>
    <recommendedName>
        <fullName evidence="4">Glycosyltransferase RgtA/B/C/D-like domain-containing protein</fullName>
    </recommendedName>
</protein>
<organism evidence="2 3">
    <name type="scientific">Tsuneonella flava</name>
    <dbReference type="NCBI Taxonomy" id="2055955"/>
    <lineage>
        <taxon>Bacteria</taxon>
        <taxon>Pseudomonadati</taxon>
        <taxon>Pseudomonadota</taxon>
        <taxon>Alphaproteobacteria</taxon>
        <taxon>Sphingomonadales</taxon>
        <taxon>Erythrobacteraceae</taxon>
        <taxon>Tsuneonella</taxon>
    </lineage>
</organism>
<evidence type="ECO:0008006" key="4">
    <source>
        <dbReference type="Google" id="ProtNLM"/>
    </source>
</evidence>
<accession>A0ABX7KB63</accession>
<evidence type="ECO:0000313" key="3">
    <source>
        <dbReference type="Proteomes" id="UP000663637"/>
    </source>
</evidence>
<evidence type="ECO:0000313" key="2">
    <source>
        <dbReference type="EMBL" id="QSB45515.1"/>
    </source>
</evidence>
<sequence>MIFSASELLTAKRGRWSYIAFAVLVAISLVPLLAVGLPPLSDLYGHLGRYVIQTDLANRPELARYYAFEWKVIGNLGVDLLVEVLHSRLGLEGAVKASVIATQLLAATGILAISRQVHGRITPFAILALPLIYGFPFNFGFLNFSLAMALALVTFAAWLRLRQSAGRWWPHLLLAVAGPAIWLCHTYGWAFLGLMCGSAALADAIERKDRLPTLVLRVLGECWPLLLPLIPMLAWRADAVGSKTEGWSILVKAFWLASPLRTGSIILDGLSLQIMVILGYWAARNQWARFDRRIALAAIFCTVAFFILPSRVFGSYYADMRLVPYMFALALLSISLDRFPPATIRRVAWVALAFFLVRSTITTITYVEREKSMDRTLVTLNAVPKGARLATFVVRPCKDGWSPPLLWHVGSMALVRRNAFVNDQWEFPGMNLLEIRKPDAGYFARDPSQMAQPDNCPKQTLPSLTQVLDHLPHNAFTHVWIVGELPTRMPQRAALIPIVHQGPGMLYKVTPTPTSAKAAR</sequence>
<feature type="transmembrane region" description="Helical" evidence="1">
    <location>
        <begin position="179"/>
        <end position="202"/>
    </location>
</feature>
<feature type="transmembrane region" description="Helical" evidence="1">
    <location>
        <begin position="265"/>
        <end position="283"/>
    </location>
</feature>
<keyword evidence="3" id="KW-1185">Reference proteome</keyword>
<dbReference type="Proteomes" id="UP000663637">
    <property type="component" value="Chromosome"/>
</dbReference>
<keyword evidence="1" id="KW-0812">Transmembrane</keyword>
<keyword evidence="1" id="KW-1133">Transmembrane helix</keyword>
<dbReference type="RefSeq" id="WP_205444517.1">
    <property type="nucleotide sequence ID" value="NZ_CP061510.1"/>
</dbReference>
<feature type="transmembrane region" description="Helical" evidence="1">
    <location>
        <begin position="295"/>
        <end position="316"/>
    </location>
</feature>
<gene>
    <name evidence="2" type="ORF">IDJ81_05205</name>
</gene>
<feature type="transmembrane region" description="Helical" evidence="1">
    <location>
        <begin position="347"/>
        <end position="367"/>
    </location>
</feature>
<feature type="transmembrane region" description="Helical" evidence="1">
    <location>
        <begin position="322"/>
        <end position="340"/>
    </location>
</feature>
<feature type="transmembrane region" description="Helical" evidence="1">
    <location>
        <begin position="16"/>
        <end position="37"/>
    </location>
</feature>
<evidence type="ECO:0000256" key="1">
    <source>
        <dbReference type="SAM" id="Phobius"/>
    </source>
</evidence>
<reference evidence="2 3" key="1">
    <citation type="submission" date="2020-09" db="EMBL/GenBank/DDBJ databases">
        <title>Complete genome sequence of altererythrobacter flavus SS-21NJ, isolated from Dongying oil sludge in Shandong province.</title>
        <authorList>
            <person name="Sun S."/>
            <person name="Zhang Z."/>
        </authorList>
    </citation>
    <scope>NUCLEOTIDE SEQUENCE [LARGE SCALE GENOMIC DNA]</scope>
    <source>
        <strain evidence="2 3">SS-21NJ</strain>
    </source>
</reference>
<feature type="transmembrane region" description="Helical" evidence="1">
    <location>
        <begin position="126"/>
        <end position="159"/>
    </location>
</feature>